<dbReference type="PANTHER" id="PTHR33794">
    <property type="entry name" value="BACILLOLYSIN"/>
    <property type="match status" value="1"/>
</dbReference>
<dbReference type="Pfam" id="PF18962">
    <property type="entry name" value="Por_Secre_tail"/>
    <property type="match status" value="1"/>
</dbReference>
<dbReference type="Proteomes" id="UP000324358">
    <property type="component" value="Unassembled WGS sequence"/>
</dbReference>
<evidence type="ECO:0000259" key="6">
    <source>
        <dbReference type="PROSITE" id="PS51829"/>
    </source>
</evidence>
<dbReference type="Gene3D" id="2.60.40.10">
    <property type="entry name" value="Immunoglobulins"/>
    <property type="match status" value="1"/>
</dbReference>
<dbReference type="Gene3D" id="3.10.170.10">
    <property type="match status" value="1"/>
</dbReference>
<comment type="caution">
    <text evidence="7">The sequence shown here is derived from an EMBL/GenBank/DDBJ whole genome shotgun (WGS) entry which is preliminary data.</text>
</comment>
<gene>
    <name evidence="7" type="ORF">ES675_04435</name>
</gene>
<dbReference type="OrthoDB" id="5289240at2"/>
<dbReference type="InterPro" id="IPR035986">
    <property type="entry name" value="PKD_dom_sf"/>
</dbReference>
<dbReference type="InterPro" id="IPR000601">
    <property type="entry name" value="PKD_dom"/>
</dbReference>
<dbReference type="PANTHER" id="PTHR33794:SF1">
    <property type="entry name" value="BACILLOLYSIN"/>
    <property type="match status" value="1"/>
</dbReference>
<dbReference type="InterPro" id="IPR050728">
    <property type="entry name" value="Zinc_Metalloprotease_M4"/>
</dbReference>
<organism evidence="7 8">
    <name type="scientific">Bizionia algoritergicola</name>
    <dbReference type="NCBI Taxonomy" id="291187"/>
    <lineage>
        <taxon>Bacteria</taxon>
        <taxon>Pseudomonadati</taxon>
        <taxon>Bacteroidota</taxon>
        <taxon>Flavobacteriia</taxon>
        <taxon>Flavobacteriales</taxon>
        <taxon>Flavobacteriaceae</taxon>
        <taxon>Bizionia</taxon>
    </lineage>
</organism>
<keyword evidence="3" id="KW-0378">Hydrolase</keyword>
<name>A0A5D0R2Y0_9FLAO</name>
<proteinExistence type="predicted"/>
<dbReference type="AlphaFoldDB" id="A0A5D0R2Y0"/>
<dbReference type="InterPro" id="IPR013783">
    <property type="entry name" value="Ig-like_fold"/>
</dbReference>
<dbReference type="GO" id="GO:0006508">
    <property type="term" value="P:proteolysis"/>
    <property type="evidence" value="ECO:0007669"/>
    <property type="project" value="UniProtKB-KW"/>
</dbReference>
<reference evidence="7 8" key="1">
    <citation type="submission" date="2019-08" db="EMBL/GenBank/DDBJ databases">
        <title>Genomes of Antarctic Bizionia species.</title>
        <authorList>
            <person name="Bowman J.P."/>
        </authorList>
    </citation>
    <scope>NUCLEOTIDE SEQUENCE [LARGE SCALE GENOMIC DNA]</scope>
    <source>
        <strain evidence="7 8">APA-1</strain>
    </source>
</reference>
<keyword evidence="8" id="KW-1185">Reference proteome</keyword>
<feature type="signal peptide" evidence="4">
    <location>
        <begin position="1"/>
        <end position="29"/>
    </location>
</feature>
<accession>A0A5D0R2Y0</accession>
<dbReference type="InterPro" id="IPR022409">
    <property type="entry name" value="PKD/Chitinase_dom"/>
</dbReference>
<evidence type="ECO:0000256" key="1">
    <source>
        <dbReference type="ARBA" id="ARBA00022670"/>
    </source>
</evidence>
<evidence type="ECO:0000256" key="4">
    <source>
        <dbReference type="SAM" id="SignalP"/>
    </source>
</evidence>
<evidence type="ECO:0000313" key="7">
    <source>
        <dbReference type="EMBL" id="TYB75379.1"/>
    </source>
</evidence>
<dbReference type="CDD" id="cd00146">
    <property type="entry name" value="PKD"/>
    <property type="match status" value="1"/>
</dbReference>
<feature type="chain" id="PRO_5022717056" evidence="4">
    <location>
        <begin position="30"/>
        <end position="912"/>
    </location>
</feature>
<dbReference type="SUPFAM" id="SSF49299">
    <property type="entry name" value="PKD domain"/>
    <property type="match status" value="1"/>
</dbReference>
<dbReference type="Gene3D" id="2.60.120.380">
    <property type="match status" value="1"/>
</dbReference>
<dbReference type="InterPro" id="IPR008979">
    <property type="entry name" value="Galactose-bd-like_sf"/>
</dbReference>
<dbReference type="SMART" id="SM00089">
    <property type="entry name" value="PKD"/>
    <property type="match status" value="1"/>
</dbReference>
<dbReference type="GO" id="GO:0004252">
    <property type="term" value="F:serine-type endopeptidase activity"/>
    <property type="evidence" value="ECO:0007669"/>
    <property type="project" value="InterPro"/>
</dbReference>
<dbReference type="Pfam" id="PF01483">
    <property type="entry name" value="P_proprotein"/>
    <property type="match status" value="1"/>
</dbReference>
<dbReference type="NCBIfam" id="TIGR04183">
    <property type="entry name" value="Por_Secre_tail"/>
    <property type="match status" value="1"/>
</dbReference>
<feature type="domain" description="PKD" evidence="5">
    <location>
        <begin position="609"/>
        <end position="678"/>
    </location>
</feature>
<dbReference type="EMBL" id="VSKL01000001">
    <property type="protein sequence ID" value="TYB75379.1"/>
    <property type="molecule type" value="Genomic_DNA"/>
</dbReference>
<dbReference type="PROSITE" id="PS50093">
    <property type="entry name" value="PKD"/>
    <property type="match status" value="1"/>
</dbReference>
<sequence>MKTITRHRIMPKTLLFSLVLLIAGQFAFAQKPMAKQSFEISLEADEKIPSEIKNNGRFNVETGFPIALYGLNYEVPQGSPESMAHYYLDKESKTLGISKDELQNLQHHATRTTNAGSVVRFRQYSGAYPINKNEVTISISPDNKVVFVMNSYQTINNMSSAQPSVSKDLAYELAYRYLNVSGNLMHYDNKLVVYSNTKITRLAHEVTILTNEPAGEWHVFVDAQNQEIFKVVDLTNYYKDSEHVHSKTCEHQVSTVPDFRKRRVNGTGMIFNPDPLSSNMVAYGGGYVDGNDADTPELTAARMSVTLNDITQVGATYSLVGPRAEIVDFDAPTTGLFAQNSSAFNFTREQQGFEAVNVYYHIDYMMDYLNNTLGLSIMPYQYSGGVQFDPHGWNGADQSSYNGGTGQLRFGEGCVDDGEDSDVIHHELGHGLHDWVTAGANSGAEGLGEGTGDYVAQSYNRGVNNANGYWTAADPQYNWVFNWDGHNACWNGRVTNYTASYPGGLSGSIHTDGQIWASCLMGIWDQIGQQEMDTIFWEGLGMTGGTTGQNDAAVAVYQAAVNLNYSTADINTIHSSLTACGYTLPALPGPPVAAFSADKETICLDTNNTVNFMDDTVPNATSWSWTFEGGLPATSTDQNPTVTYSADGMYDVTLVATNSFGTDTVVLADYISVVSGATCPACTDTTNSTVVDIPAPGSYTSTINIPNSGVLSDVNVTIDITHTWNADLDVTITSPAGTVVELTSDNGGVSGDNYTNTVFDQEATVLITAGTSPFTGTFIPEGDLSTMYGEDGTGTWTLTVVDDAGGDVGQLNFWSIELCLDPTASVDEFGIDSFAIFPNPNNGSFNIKLQSNSDKDINVQVYDIRGRSIFNNSYASSTDFNQEINLNNAQSGVYLVKVSNGLKETIKKIIIK</sequence>
<feature type="domain" description="P/Homo B" evidence="6">
    <location>
        <begin position="673"/>
        <end position="824"/>
    </location>
</feature>
<evidence type="ECO:0000256" key="2">
    <source>
        <dbReference type="ARBA" id="ARBA00022729"/>
    </source>
</evidence>
<dbReference type="Pfam" id="PF18911">
    <property type="entry name" value="PKD_4"/>
    <property type="match status" value="1"/>
</dbReference>
<evidence type="ECO:0000256" key="3">
    <source>
        <dbReference type="ARBA" id="ARBA00022801"/>
    </source>
</evidence>
<keyword evidence="2 4" id="KW-0732">Signal</keyword>
<protein>
    <submittedName>
        <fullName evidence="7">T9SS type A sorting domain-containing protein</fullName>
    </submittedName>
</protein>
<evidence type="ECO:0000259" key="5">
    <source>
        <dbReference type="PROSITE" id="PS50093"/>
    </source>
</evidence>
<keyword evidence="1" id="KW-0645">Protease</keyword>
<dbReference type="InterPro" id="IPR026444">
    <property type="entry name" value="Secre_tail"/>
</dbReference>
<dbReference type="PROSITE" id="PS51829">
    <property type="entry name" value="P_HOMO_B"/>
    <property type="match status" value="1"/>
</dbReference>
<evidence type="ECO:0000313" key="8">
    <source>
        <dbReference type="Proteomes" id="UP000324358"/>
    </source>
</evidence>
<dbReference type="RefSeq" id="WP_066248685.1">
    <property type="nucleotide sequence ID" value="NZ_VSKL01000001.1"/>
</dbReference>
<dbReference type="Gene3D" id="2.60.120.260">
    <property type="entry name" value="Galactose-binding domain-like"/>
    <property type="match status" value="1"/>
</dbReference>
<dbReference type="SUPFAM" id="SSF55486">
    <property type="entry name" value="Metalloproteases ('zincins'), catalytic domain"/>
    <property type="match status" value="1"/>
</dbReference>
<dbReference type="SUPFAM" id="SSF49785">
    <property type="entry name" value="Galactose-binding domain-like"/>
    <property type="match status" value="1"/>
</dbReference>
<dbReference type="InterPro" id="IPR002884">
    <property type="entry name" value="P_dom"/>
</dbReference>